<feature type="coiled-coil region" evidence="9">
    <location>
        <begin position="959"/>
        <end position="1007"/>
    </location>
</feature>
<dbReference type="GO" id="GO:0016887">
    <property type="term" value="F:ATP hydrolysis activity"/>
    <property type="evidence" value="ECO:0007669"/>
    <property type="project" value="InterPro"/>
</dbReference>
<dbReference type="PANTHER" id="PTHR43977">
    <property type="entry name" value="STRUCTURAL MAINTENANCE OF CHROMOSOMES PROTEIN 3"/>
    <property type="match status" value="1"/>
</dbReference>
<protein>
    <recommendedName>
        <fullName evidence="8">Structural maintenance of chromosomes protein</fullName>
    </recommendedName>
</protein>
<dbReference type="AlphaFoldDB" id="A0A1X7U030"/>
<evidence type="ECO:0000256" key="2">
    <source>
        <dbReference type="ARBA" id="ARBA00005917"/>
    </source>
</evidence>
<dbReference type="InterPro" id="IPR003395">
    <property type="entry name" value="RecF/RecN/SMC_N"/>
</dbReference>
<dbReference type="InterPro" id="IPR010935">
    <property type="entry name" value="SMC_hinge"/>
</dbReference>
<evidence type="ECO:0000256" key="7">
    <source>
        <dbReference type="ARBA" id="ARBA00023306"/>
    </source>
</evidence>
<evidence type="ECO:0000256" key="8">
    <source>
        <dbReference type="PIRNR" id="PIRNR005719"/>
    </source>
</evidence>
<dbReference type="Pfam" id="PF06470">
    <property type="entry name" value="SMC_hinge"/>
    <property type="match status" value="1"/>
</dbReference>
<feature type="domain" description="SMC hinge" evidence="11">
    <location>
        <begin position="522"/>
        <end position="635"/>
    </location>
</feature>
<evidence type="ECO:0000256" key="6">
    <source>
        <dbReference type="ARBA" id="ARBA00023242"/>
    </source>
</evidence>
<dbReference type="Pfam" id="PF02463">
    <property type="entry name" value="SMC_N"/>
    <property type="match status" value="1"/>
</dbReference>
<keyword evidence="6 8" id="KW-0539">Nucleus</keyword>
<feature type="coiled-coil region" evidence="9">
    <location>
        <begin position="179"/>
        <end position="343"/>
    </location>
</feature>
<feature type="region of interest" description="Disordered" evidence="10">
    <location>
        <begin position="737"/>
        <end position="756"/>
    </location>
</feature>
<evidence type="ECO:0000256" key="3">
    <source>
        <dbReference type="ARBA" id="ARBA00022618"/>
    </source>
</evidence>
<evidence type="ECO:0000256" key="10">
    <source>
        <dbReference type="SAM" id="MobiDB-lite"/>
    </source>
</evidence>
<dbReference type="GO" id="GO:0005634">
    <property type="term" value="C:nucleus"/>
    <property type="evidence" value="ECO:0007669"/>
    <property type="project" value="UniProtKB-SubCell"/>
</dbReference>
<dbReference type="GO" id="GO:0051276">
    <property type="term" value="P:chromosome organization"/>
    <property type="evidence" value="ECO:0007669"/>
    <property type="project" value="InterPro"/>
</dbReference>
<dbReference type="SMART" id="SM00968">
    <property type="entry name" value="SMC_hinge"/>
    <property type="match status" value="1"/>
</dbReference>
<dbReference type="InterPro" id="IPR024704">
    <property type="entry name" value="SMC"/>
</dbReference>
<dbReference type="FunFam" id="3.40.50.300:FF:000424">
    <property type="entry name" value="Structural maintenance of chromosomes 3"/>
    <property type="match status" value="1"/>
</dbReference>
<comment type="similarity">
    <text evidence="2">Belongs to the SMC family. SMC3 subfamily.</text>
</comment>
<feature type="compositionally biased region" description="Basic and acidic residues" evidence="10">
    <location>
        <begin position="737"/>
        <end position="750"/>
    </location>
</feature>
<comment type="subcellular location">
    <subcellularLocation>
        <location evidence="1 8">Nucleus</location>
    </subcellularLocation>
</comment>
<dbReference type="GO" id="GO:0005524">
    <property type="term" value="F:ATP binding"/>
    <property type="evidence" value="ECO:0007669"/>
    <property type="project" value="InterPro"/>
</dbReference>
<keyword evidence="4" id="KW-0498">Mitosis</keyword>
<dbReference type="EnsemblMetazoa" id="Aqu2.1.20851_001">
    <property type="protein sequence ID" value="Aqu2.1.20851_001"/>
    <property type="gene ID" value="Aqu2.1.20851"/>
</dbReference>
<accession>A0A1X7U030</accession>
<dbReference type="SUPFAM" id="SSF75553">
    <property type="entry name" value="Smc hinge domain"/>
    <property type="match status" value="1"/>
</dbReference>
<feature type="coiled-coil region" evidence="9">
    <location>
        <begin position="674"/>
        <end position="736"/>
    </location>
</feature>
<dbReference type="Gene3D" id="3.40.50.300">
    <property type="entry name" value="P-loop containing nucleotide triphosphate hydrolases"/>
    <property type="match status" value="2"/>
</dbReference>
<dbReference type="GO" id="GO:0005694">
    <property type="term" value="C:chromosome"/>
    <property type="evidence" value="ECO:0007669"/>
    <property type="project" value="InterPro"/>
</dbReference>
<dbReference type="CDD" id="cd03272">
    <property type="entry name" value="ABC_SMC3_euk"/>
    <property type="match status" value="1"/>
</dbReference>
<evidence type="ECO:0000256" key="4">
    <source>
        <dbReference type="ARBA" id="ARBA00022776"/>
    </source>
</evidence>
<evidence type="ECO:0000313" key="12">
    <source>
        <dbReference type="EnsemblMetazoa" id="Aqu2.1.20851_001"/>
    </source>
</evidence>
<dbReference type="FunFam" id="3.40.50.300:FF:000370">
    <property type="entry name" value="Structural maintenance of chromosomes 3"/>
    <property type="match status" value="1"/>
</dbReference>
<feature type="coiled-coil region" evidence="9">
    <location>
        <begin position="399"/>
        <end position="468"/>
    </location>
</feature>
<dbReference type="Gene3D" id="1.20.1060.20">
    <property type="match status" value="1"/>
</dbReference>
<dbReference type="STRING" id="400682.A0A1X7U030"/>
<feature type="coiled-coil region" evidence="9">
    <location>
        <begin position="788"/>
        <end position="815"/>
    </location>
</feature>
<evidence type="ECO:0000256" key="1">
    <source>
        <dbReference type="ARBA" id="ARBA00004123"/>
    </source>
</evidence>
<dbReference type="InParanoid" id="A0A1X7U030"/>
<keyword evidence="3" id="KW-0132">Cell division</keyword>
<dbReference type="eggNOG" id="KOG0964">
    <property type="taxonomic scope" value="Eukaryota"/>
</dbReference>
<keyword evidence="7" id="KW-0131">Cell cycle</keyword>
<dbReference type="SUPFAM" id="SSF52540">
    <property type="entry name" value="P-loop containing nucleoside triphosphate hydrolases"/>
    <property type="match status" value="2"/>
</dbReference>
<organism evidence="12">
    <name type="scientific">Amphimedon queenslandica</name>
    <name type="common">Sponge</name>
    <dbReference type="NCBI Taxonomy" id="400682"/>
    <lineage>
        <taxon>Eukaryota</taxon>
        <taxon>Metazoa</taxon>
        <taxon>Porifera</taxon>
        <taxon>Demospongiae</taxon>
        <taxon>Heteroscleromorpha</taxon>
        <taxon>Haplosclerida</taxon>
        <taxon>Niphatidae</taxon>
        <taxon>Amphimedon</taxon>
    </lineage>
</organism>
<feature type="coiled-coil region" evidence="9">
    <location>
        <begin position="857"/>
        <end position="891"/>
    </location>
</feature>
<dbReference type="InterPro" id="IPR041741">
    <property type="entry name" value="SMC3_ABC_euk"/>
</dbReference>
<dbReference type="Gene3D" id="3.30.70.1620">
    <property type="match status" value="1"/>
</dbReference>
<dbReference type="InterPro" id="IPR027417">
    <property type="entry name" value="P-loop_NTPase"/>
</dbReference>
<dbReference type="GO" id="GO:0051301">
    <property type="term" value="P:cell division"/>
    <property type="evidence" value="ECO:0007669"/>
    <property type="project" value="UniProtKB-KW"/>
</dbReference>
<evidence type="ECO:0000256" key="9">
    <source>
        <dbReference type="SAM" id="Coils"/>
    </source>
</evidence>
<dbReference type="OrthoDB" id="431497at2759"/>
<reference evidence="12" key="1">
    <citation type="submission" date="2017-05" db="UniProtKB">
        <authorList>
            <consortium name="EnsemblMetazoa"/>
        </authorList>
    </citation>
    <scope>IDENTIFICATION</scope>
</reference>
<keyword evidence="5 9" id="KW-0175">Coiled coil</keyword>
<name>A0A1X7U030_AMPQE</name>
<proteinExistence type="inferred from homology"/>
<evidence type="ECO:0000256" key="5">
    <source>
        <dbReference type="ARBA" id="ARBA00023054"/>
    </source>
</evidence>
<sequence>MYIKQVIIQGFRSFKDQTEVEPFSPKHNVIVGRNGSGKSNFFFAIQFVLSDDFTHLKPDDRQQLLHEGTGPRTVTAYVEIIFDNSDHRIQIESEEVTLRRVIGMKKDNYYLDGKHVTKNDVMCLLEGAGFSRSNPYYIVKQGKITQLATAPDSHRLKLLREVAGTRVYDEKKEESLNILKETEGKKARVAELLSNIEERLHALEEEKEELKAYHELDRTRRSVQYIIHDTELQNIKDKLEQLEGARQDNSDESKKLQEKIKEAETKIENLERAMRDKNSTLTTLNKEKLQLHDENEELIARKAQLEFSLSDLQQIATDEKNNRDKYVRELERLESDIKSKESELNSILPQYQHHKGQEERLNARLKACEQHRSELFAKEGRVQEFSTTEERDRFINKEITSLQQSAANKEKQIQEIKQGVSQLKTKVEQQTRDIQEKTSSLEETKESLDRVNRDCSRLKVQREDISNQRQELWRKQNVISTSLMNTREELVKHERHQRVLMGKAVGQGLDAIKRITEEHHLSGVYGPLIDHFTCHSRIFTAVEVTAGNRLYNVIVDTDQTVTKILTLMNQKRLDGDVTFLPLNTLRVPTGHYPDTKEALPLHDQLEFDPMFRPAIEVVFGKTLLCRDFDKASEFAKKARMDCVTLDGDQVDRRGLLTGGYHDPKSSKLEVHAKIHECRSKIEQEEKENEKFKRELDSIDGRSNQVLSQIQRCETKHVQLKEAFERLKLELRILTREHQADQSRLEPKESHLLTQESDLESIRGSITALQAELGTELLSQLDPNDKKQVENLGEEIQSLQQELKKSMAQRVQLESQKNTIEILLSNNLIRRKEQLKMELDDIALTDNDQQVSLLSSDLQQLTVKIDHTKARMDEVNSDVQMYTDQIKQLDKEMETWKTIERENQDQMAEDLKSMEKVANKRALLFKKKEEALGKLRGLGSLPSDFAKYQHYTTSQLWKKLEKCNNDLKKYSHVNKRALDQFKDFSEHKEKLTDRKIELDKAYESIQELFDVLELKKHEAIEFTFKQMSKYFTEVFHELVPQGHGQLVMKKLNEDVSMESDSQSETASISDQYTGVSIRVSFTDQLSEMKELQQLSGGQKSLVALALIFAIQKCDPAPFYLFDEIDQALDTQHRHSVAAMIRKLSENAQFITTTFRPELVEPAAKCYGVQFKNRVSFIRVISKEEAQDFIET</sequence>
<dbReference type="InterPro" id="IPR036277">
    <property type="entry name" value="SMC_hinge_sf"/>
</dbReference>
<dbReference type="PIRSF" id="PIRSF005719">
    <property type="entry name" value="SMC"/>
    <property type="match status" value="1"/>
</dbReference>
<evidence type="ECO:0000259" key="11">
    <source>
        <dbReference type="SMART" id="SM00968"/>
    </source>
</evidence>